<evidence type="ECO:0000259" key="7">
    <source>
        <dbReference type="Pfam" id="PF04055"/>
    </source>
</evidence>
<dbReference type="Proteomes" id="UP000271137">
    <property type="component" value="Unassembled WGS sequence"/>
</dbReference>
<dbReference type="SFLD" id="SFLDS00029">
    <property type="entry name" value="Radical_SAM"/>
    <property type="match status" value="1"/>
</dbReference>
<dbReference type="InterPro" id="IPR007197">
    <property type="entry name" value="rSAM"/>
</dbReference>
<dbReference type="InterPro" id="IPR058240">
    <property type="entry name" value="rSAM_sf"/>
</dbReference>
<dbReference type="PANTHER" id="PTHR43273:SF3">
    <property type="entry name" value="ANAEROBIC SULFATASE-MATURATING ENZYME HOMOLOG ASLB-RELATED"/>
    <property type="match status" value="1"/>
</dbReference>
<evidence type="ECO:0000313" key="8">
    <source>
        <dbReference type="EMBL" id="RSZ40073.1"/>
    </source>
</evidence>
<keyword evidence="2" id="KW-0949">S-adenosyl-L-methionine</keyword>
<sequence length="434" mass="47868">MFILHCTDAAGMPVSLRYAPHSSALTNLDGTPVLATRQVAQQPAWEDAVRINPGQPGLKAANPSVLKIQLGLGCNYTCSYCNQSSQVESMAMTRTADAQAFLHDLDKWMEGAPSEIELWGGEPLLYFRKLQVLVPELDRRFPDAEISMVTNGSLLTQEILDFIAFYDIRITVSHDGPGQHLRGEDPFDDPIRSALLMALWRERRAENRMIFSSVLTPANSDPAAIRQWFVNRLDDESVVTSLEGIVATHDDKALAGPGVWSNAQYQRLRESIASSFETGEALRIPALVQKARGFLQSAMEGTPSTSMGQKCGMDRSDHVAVDLHSNVLTCHNTGANAEHGLGSALEMDAIRLTTSTHWSFRECCSHCPVLQLCGGSCMYLEGEQFAQSCENEYQFGMGVLDGALRRALGLKLETIEGDIRRPTRRKMIPIVARQ</sequence>
<dbReference type="InterPro" id="IPR013785">
    <property type="entry name" value="Aldolase_TIM"/>
</dbReference>
<keyword evidence="9" id="KW-1185">Reference proteome</keyword>
<keyword evidence="3" id="KW-0479">Metal-binding</keyword>
<dbReference type="InterPro" id="IPR023867">
    <property type="entry name" value="Sulphatase_maturase_rSAM"/>
</dbReference>
<reference evidence="8 9" key="1">
    <citation type="submission" date="2018-12" db="EMBL/GenBank/DDBJ databases">
        <title>The genome sequences of strain 502.</title>
        <authorList>
            <person name="Gao J."/>
            <person name="Sun J."/>
        </authorList>
    </citation>
    <scope>NUCLEOTIDE SEQUENCE [LARGE SCALE GENOMIC DNA]</scope>
    <source>
        <strain evidence="8 9">502</strain>
    </source>
</reference>
<name>A0ABY0A961_9BURK</name>
<keyword evidence="5" id="KW-0411">Iron-sulfur</keyword>
<dbReference type="RefSeq" id="WP_125964936.1">
    <property type="nucleotide sequence ID" value="NZ_RXFQ01000004.1"/>
</dbReference>
<evidence type="ECO:0000256" key="5">
    <source>
        <dbReference type="ARBA" id="ARBA00023014"/>
    </source>
</evidence>
<dbReference type="PANTHER" id="PTHR43273">
    <property type="entry name" value="ANAEROBIC SULFATASE-MATURATING ENZYME HOMOLOG ASLB-RELATED"/>
    <property type="match status" value="1"/>
</dbReference>
<evidence type="ECO:0000256" key="6">
    <source>
        <dbReference type="ARBA" id="ARBA00023601"/>
    </source>
</evidence>
<keyword evidence="4" id="KW-0408">Iron</keyword>
<dbReference type="Gene3D" id="3.20.20.70">
    <property type="entry name" value="Aldolase class I"/>
    <property type="match status" value="1"/>
</dbReference>
<dbReference type="Pfam" id="PF04055">
    <property type="entry name" value="Radical_SAM"/>
    <property type="match status" value="1"/>
</dbReference>
<dbReference type="SFLD" id="SFLDG01067">
    <property type="entry name" value="SPASM/twitch_domain_containing"/>
    <property type="match status" value="1"/>
</dbReference>
<evidence type="ECO:0000256" key="2">
    <source>
        <dbReference type="ARBA" id="ARBA00022691"/>
    </source>
</evidence>
<feature type="domain" description="Radical SAM core" evidence="7">
    <location>
        <begin position="70"/>
        <end position="179"/>
    </location>
</feature>
<comment type="caution">
    <text evidence="8">The sequence shown here is derived from an EMBL/GenBank/DDBJ whole genome shotgun (WGS) entry which is preliminary data.</text>
</comment>
<evidence type="ECO:0000256" key="3">
    <source>
        <dbReference type="ARBA" id="ARBA00022723"/>
    </source>
</evidence>
<evidence type="ECO:0000256" key="1">
    <source>
        <dbReference type="ARBA" id="ARBA00001966"/>
    </source>
</evidence>
<evidence type="ECO:0000313" key="9">
    <source>
        <dbReference type="Proteomes" id="UP000271137"/>
    </source>
</evidence>
<comment type="cofactor">
    <cofactor evidence="1">
        <name>[4Fe-4S] cluster</name>
        <dbReference type="ChEBI" id="CHEBI:49883"/>
    </cofactor>
</comment>
<dbReference type="EMBL" id="RXFQ01000004">
    <property type="protein sequence ID" value="RSZ40073.1"/>
    <property type="molecule type" value="Genomic_DNA"/>
</dbReference>
<accession>A0ABY0A961</accession>
<dbReference type="CDD" id="cd01335">
    <property type="entry name" value="Radical_SAM"/>
    <property type="match status" value="1"/>
</dbReference>
<comment type="similarity">
    <text evidence="6">Belongs to the radical SAM superfamily. Anaerobic sulfatase-maturating enzyme family.</text>
</comment>
<protein>
    <submittedName>
        <fullName evidence="8">Radical SAM protein</fullName>
    </submittedName>
</protein>
<dbReference type="SUPFAM" id="SSF102114">
    <property type="entry name" value="Radical SAM enzymes"/>
    <property type="match status" value="1"/>
</dbReference>
<gene>
    <name evidence="8" type="ORF">EJO66_07995</name>
</gene>
<proteinExistence type="inferred from homology"/>
<evidence type="ECO:0000256" key="4">
    <source>
        <dbReference type="ARBA" id="ARBA00023004"/>
    </source>
</evidence>
<organism evidence="8 9">
    <name type="scientific">Variovorax beijingensis</name>
    <dbReference type="NCBI Taxonomy" id="2496117"/>
    <lineage>
        <taxon>Bacteria</taxon>
        <taxon>Pseudomonadati</taxon>
        <taxon>Pseudomonadota</taxon>
        <taxon>Betaproteobacteria</taxon>
        <taxon>Burkholderiales</taxon>
        <taxon>Comamonadaceae</taxon>
        <taxon>Variovorax</taxon>
    </lineage>
</organism>